<protein>
    <submittedName>
        <fullName evidence="2">Dihydrofolate reductase</fullName>
    </submittedName>
</protein>
<name>A0A8J3IB75_9CHLR</name>
<dbReference type="Pfam" id="PF01872">
    <property type="entry name" value="RibD_C"/>
    <property type="match status" value="1"/>
</dbReference>
<organism evidence="2 3">
    <name type="scientific">Ktedonospora formicarum</name>
    <dbReference type="NCBI Taxonomy" id="2778364"/>
    <lineage>
        <taxon>Bacteria</taxon>
        <taxon>Bacillati</taxon>
        <taxon>Chloroflexota</taxon>
        <taxon>Ktedonobacteria</taxon>
        <taxon>Ktedonobacterales</taxon>
        <taxon>Ktedonobacteraceae</taxon>
        <taxon>Ktedonospora</taxon>
    </lineage>
</organism>
<dbReference type="PANTHER" id="PTHR38011">
    <property type="entry name" value="DIHYDROFOLATE REDUCTASE FAMILY PROTEIN (AFU_ORTHOLOGUE AFUA_8G06820)"/>
    <property type="match status" value="1"/>
</dbReference>
<evidence type="ECO:0000313" key="3">
    <source>
        <dbReference type="Proteomes" id="UP000612362"/>
    </source>
</evidence>
<proteinExistence type="predicted"/>
<dbReference type="PANTHER" id="PTHR38011:SF2">
    <property type="entry name" value="BIFUNCTIONAL DEAMINASE-REDUCTASE DOMAIN PROTEIN"/>
    <property type="match status" value="1"/>
</dbReference>
<accession>A0A8J3IB75</accession>
<gene>
    <name evidence="2" type="ORF">KSX_62920</name>
</gene>
<dbReference type="EMBL" id="BNJF01000003">
    <property type="protein sequence ID" value="GHO48129.1"/>
    <property type="molecule type" value="Genomic_DNA"/>
</dbReference>
<reference evidence="2" key="1">
    <citation type="submission" date="2020-10" db="EMBL/GenBank/DDBJ databases">
        <title>Taxonomic study of unclassified bacteria belonging to the class Ktedonobacteria.</title>
        <authorList>
            <person name="Yabe S."/>
            <person name="Wang C.M."/>
            <person name="Zheng Y."/>
            <person name="Sakai Y."/>
            <person name="Cavaletti L."/>
            <person name="Monciardini P."/>
            <person name="Donadio S."/>
        </authorList>
    </citation>
    <scope>NUCLEOTIDE SEQUENCE</scope>
    <source>
        <strain evidence="2">SOSP1-1</strain>
    </source>
</reference>
<dbReference type="Proteomes" id="UP000612362">
    <property type="component" value="Unassembled WGS sequence"/>
</dbReference>
<dbReference type="GO" id="GO:0009231">
    <property type="term" value="P:riboflavin biosynthetic process"/>
    <property type="evidence" value="ECO:0007669"/>
    <property type="project" value="InterPro"/>
</dbReference>
<evidence type="ECO:0000313" key="2">
    <source>
        <dbReference type="EMBL" id="GHO48129.1"/>
    </source>
</evidence>
<feature type="domain" description="Bacterial bifunctional deaminase-reductase C-terminal" evidence="1">
    <location>
        <begin position="2"/>
        <end position="187"/>
    </location>
</feature>
<dbReference type="InterPro" id="IPR050765">
    <property type="entry name" value="Riboflavin_Biosynth_HTPR"/>
</dbReference>
<sequence length="193" mass="21235">MRKIVVSEFVSLDNVIQAPGGPEEDTEGGFTHGGWTGPFWHDDIGKHFFEEMSQSDAMLLGRKTWQTHGGAFNPMPDGDPFGDVMNKTPKYVVSTTLTSTSAWRNSTLIRANVVDEIRALKEQPGKNIVIDGSSVLVHTLAQNDLVDEYSLLVYPIVLGNGKKLFPEGLNVSLRLIASEQFPSGVVLMRYARA</sequence>
<dbReference type="InterPro" id="IPR024072">
    <property type="entry name" value="DHFR-like_dom_sf"/>
</dbReference>
<dbReference type="RefSeq" id="WP_220197338.1">
    <property type="nucleotide sequence ID" value="NZ_BNJF01000003.1"/>
</dbReference>
<keyword evidence="3" id="KW-1185">Reference proteome</keyword>
<dbReference type="InterPro" id="IPR002734">
    <property type="entry name" value="RibDG_C"/>
</dbReference>
<comment type="caution">
    <text evidence="2">The sequence shown here is derived from an EMBL/GenBank/DDBJ whole genome shotgun (WGS) entry which is preliminary data.</text>
</comment>
<dbReference type="SUPFAM" id="SSF53597">
    <property type="entry name" value="Dihydrofolate reductase-like"/>
    <property type="match status" value="1"/>
</dbReference>
<dbReference type="GO" id="GO:0008703">
    <property type="term" value="F:5-amino-6-(5-phosphoribosylamino)uracil reductase activity"/>
    <property type="evidence" value="ECO:0007669"/>
    <property type="project" value="InterPro"/>
</dbReference>
<evidence type="ECO:0000259" key="1">
    <source>
        <dbReference type="Pfam" id="PF01872"/>
    </source>
</evidence>
<dbReference type="Gene3D" id="3.40.430.10">
    <property type="entry name" value="Dihydrofolate Reductase, subunit A"/>
    <property type="match status" value="1"/>
</dbReference>
<dbReference type="AlphaFoldDB" id="A0A8J3IB75"/>